<dbReference type="Gene3D" id="2.60.120.1140">
    <property type="entry name" value="Protein of unknown function DUF192"/>
    <property type="match status" value="1"/>
</dbReference>
<reference evidence="1 2" key="1">
    <citation type="submission" date="2018-07" db="EMBL/GenBank/DDBJ databases">
        <title>Complete genome sequence of Spiroplasma alleghenense PLHS-1 (ATCC 51752).</title>
        <authorList>
            <person name="Chou L."/>
            <person name="Lee T.-Y."/>
            <person name="Tsai Y.-M."/>
            <person name="Kuo C.-H."/>
        </authorList>
    </citation>
    <scope>NUCLEOTIDE SEQUENCE [LARGE SCALE GENOMIC DNA]</scope>
    <source>
        <strain evidence="1 2">PLHS-1</strain>
    </source>
</reference>
<dbReference type="KEGG" id="salx:SALLE_v1c04210"/>
<accession>A0A345Z3B6</accession>
<dbReference type="OrthoDB" id="389136at2"/>
<gene>
    <name evidence="1" type="ORF">SALLE_v1c04210</name>
</gene>
<protein>
    <recommendedName>
        <fullName evidence="3">DUF192 domain-containing protein</fullName>
    </recommendedName>
</protein>
<dbReference type="RefSeq" id="WP_115558006.1">
    <property type="nucleotide sequence ID" value="NZ_CP031376.1"/>
</dbReference>
<evidence type="ECO:0008006" key="3">
    <source>
        <dbReference type="Google" id="ProtNLM"/>
    </source>
</evidence>
<evidence type="ECO:0000313" key="2">
    <source>
        <dbReference type="Proteomes" id="UP000254792"/>
    </source>
</evidence>
<organism evidence="1 2">
    <name type="scientific">Spiroplasma alleghenense</name>
    <dbReference type="NCBI Taxonomy" id="216931"/>
    <lineage>
        <taxon>Bacteria</taxon>
        <taxon>Bacillati</taxon>
        <taxon>Mycoplasmatota</taxon>
        <taxon>Mollicutes</taxon>
        <taxon>Entomoplasmatales</taxon>
        <taxon>Spiroplasmataceae</taxon>
        <taxon>Spiroplasma</taxon>
    </lineage>
</organism>
<keyword evidence="2" id="KW-1185">Reference proteome</keyword>
<dbReference type="AlphaFoldDB" id="A0A345Z3B6"/>
<sequence length="147" mass="17216">MKLFRLLKFLSLSNSKKIRTADNKIPNEDSFTLKFNDKDMNLETRFISDLSTRFNSLYRQQRINPEESFVFKNVKGFSSIGFRFAIDIVICDKVGEVLATYTNFPPQKLSSFHEKGYYAICLSKGTIKFWNIKPSDILKVQKTNTYW</sequence>
<dbReference type="InterPro" id="IPR038695">
    <property type="entry name" value="Saro_0823-like_sf"/>
</dbReference>
<proteinExistence type="predicted"/>
<dbReference type="Proteomes" id="UP000254792">
    <property type="component" value="Chromosome"/>
</dbReference>
<evidence type="ECO:0000313" key="1">
    <source>
        <dbReference type="EMBL" id="AXK51095.1"/>
    </source>
</evidence>
<dbReference type="EMBL" id="CP031376">
    <property type="protein sequence ID" value="AXK51095.1"/>
    <property type="molecule type" value="Genomic_DNA"/>
</dbReference>
<name>A0A345Z3B6_9MOLU</name>